<dbReference type="RefSeq" id="WP_176570888.1">
    <property type="nucleotide sequence ID" value="NZ_CP056030.1"/>
</dbReference>
<keyword evidence="1" id="KW-0472">Membrane</keyword>
<sequence>MDDKARFSLYEKLYFHEIDRKEKLLSRLSMPLAMIAGLLSFFGYLLSKAPVSDTGWPYVFFWVFYDCAFISFALALWYFRKAWIRGNFDYVLPVLSRLEDHRERELKPHFQSDVEGLDAYFETVILDYYVRGATINATNNDERTNAIDQLSKFVALCAVLAMLSFIPFFIASH</sequence>
<dbReference type="Proteomes" id="UP000509568">
    <property type="component" value="Chromosome"/>
</dbReference>
<dbReference type="EMBL" id="CP056030">
    <property type="protein sequence ID" value="QKZ04861.1"/>
    <property type="molecule type" value="Genomic_DNA"/>
</dbReference>
<proteinExistence type="predicted"/>
<dbReference type="KEGG" id="pez:HWQ56_14090"/>
<keyword evidence="3" id="KW-1185">Reference proteome</keyword>
<dbReference type="AlphaFoldDB" id="A0A7D5D9A9"/>
<evidence type="ECO:0000313" key="2">
    <source>
        <dbReference type="EMBL" id="QKZ04861.1"/>
    </source>
</evidence>
<name>A0A7D5D9A9_9PSED</name>
<accession>A0A7D5D9A9</accession>
<keyword evidence="1" id="KW-0812">Transmembrane</keyword>
<evidence type="ECO:0000313" key="3">
    <source>
        <dbReference type="Proteomes" id="UP000509568"/>
    </source>
</evidence>
<protein>
    <submittedName>
        <fullName evidence="2">Uncharacterized protein</fullName>
    </submittedName>
</protein>
<gene>
    <name evidence="2" type="ORF">HWQ56_14090</name>
</gene>
<keyword evidence="1" id="KW-1133">Transmembrane helix</keyword>
<evidence type="ECO:0000256" key="1">
    <source>
        <dbReference type="SAM" id="Phobius"/>
    </source>
</evidence>
<feature type="transmembrane region" description="Helical" evidence="1">
    <location>
        <begin position="59"/>
        <end position="79"/>
    </location>
</feature>
<reference evidence="2 3" key="1">
    <citation type="submission" date="2020-06" db="EMBL/GenBank/DDBJ databases">
        <title>Pseudomonas eucalypticola sp. nov., an endophyte of Eucalyptus dunnii leaves with biocontrol ability of eucalyptus leaf blight.</title>
        <authorList>
            <person name="Liu Y."/>
            <person name="Song Z."/>
            <person name="Zeng H."/>
            <person name="Lu M."/>
            <person name="Wang X."/>
            <person name="Lian X."/>
            <person name="Zhang Q."/>
        </authorList>
    </citation>
    <scope>NUCLEOTIDE SEQUENCE [LARGE SCALE GENOMIC DNA]</scope>
    <source>
        <strain evidence="2 3">NP-1</strain>
    </source>
</reference>
<feature type="transmembrane region" description="Helical" evidence="1">
    <location>
        <begin position="153"/>
        <end position="171"/>
    </location>
</feature>
<organism evidence="2 3">
    <name type="scientific">Pseudomonas eucalypticola</name>
    <dbReference type="NCBI Taxonomy" id="2599595"/>
    <lineage>
        <taxon>Bacteria</taxon>
        <taxon>Pseudomonadati</taxon>
        <taxon>Pseudomonadota</taxon>
        <taxon>Gammaproteobacteria</taxon>
        <taxon>Pseudomonadales</taxon>
        <taxon>Pseudomonadaceae</taxon>
        <taxon>Pseudomonas</taxon>
    </lineage>
</organism>
<feature type="transmembrane region" description="Helical" evidence="1">
    <location>
        <begin position="28"/>
        <end position="47"/>
    </location>
</feature>